<dbReference type="EMBL" id="JJPD01000133">
    <property type="protein sequence ID" value="KKG39506.1"/>
    <property type="molecule type" value="Genomic_DNA"/>
</dbReference>
<evidence type="ECO:0000313" key="11">
    <source>
        <dbReference type="Proteomes" id="UP000034243"/>
    </source>
</evidence>
<evidence type="ECO:0000313" key="6">
    <source>
        <dbReference type="EMBL" id="KKG54502.1"/>
    </source>
</evidence>
<comment type="caution">
    <text evidence="2">The sequence shown here is derived from an EMBL/GenBank/DDBJ whole genome shotgun (WGS) entry which is preliminary data.</text>
</comment>
<dbReference type="EMBL" id="JJPH01000096">
    <property type="protein sequence ID" value="KKG50852.1"/>
    <property type="molecule type" value="Genomic_DNA"/>
</dbReference>
<dbReference type="Proteomes" id="UP000034243">
    <property type="component" value="Unassembled WGS sequence"/>
</dbReference>
<dbReference type="EMBL" id="JJQE01000020">
    <property type="protein sequence ID" value="KKH32143.1"/>
    <property type="molecule type" value="Genomic_DNA"/>
</dbReference>
<evidence type="ECO:0000313" key="5">
    <source>
        <dbReference type="EMBL" id="KKG50852.1"/>
    </source>
</evidence>
<evidence type="ECO:0000313" key="9">
    <source>
        <dbReference type="Proteomes" id="UP000034151"/>
    </source>
</evidence>
<dbReference type="Proteomes" id="UP000034151">
    <property type="component" value="Unassembled WGS sequence"/>
</dbReference>
<dbReference type="RefSeq" id="WP_048036825.1">
    <property type="nucleotide sequence ID" value="NZ_JJPB01000029.1"/>
</dbReference>
<dbReference type="EMBL" id="JJPG01000040">
    <property type="protein sequence ID" value="KKG54502.1"/>
    <property type="molecule type" value="Genomic_DNA"/>
</dbReference>
<evidence type="ECO:0000313" key="12">
    <source>
        <dbReference type="Proteomes" id="UP000034577"/>
    </source>
</evidence>
<evidence type="ECO:0000313" key="7">
    <source>
        <dbReference type="EMBL" id="KKH32143.1"/>
    </source>
</evidence>
<dbReference type="Proteomes" id="UP000034921">
    <property type="component" value="Unassembled WGS sequence"/>
</dbReference>
<dbReference type="Proteomes" id="UP000034195">
    <property type="component" value="Unassembled WGS sequence"/>
</dbReference>
<gene>
    <name evidence="2" type="ORF">DU35_02675</name>
    <name evidence="5" type="ORF">DU36_00545</name>
    <name evidence="6" type="ORF">DU38_18425</name>
    <name evidence="3" type="ORF">DU39_02175</name>
    <name evidence="4" type="ORF">DU41_02400</name>
    <name evidence="1" type="ORF">DU49_18955</name>
    <name evidence="7" type="ORF">DU60_18980</name>
</gene>
<dbReference type="Proteomes" id="UP000034577">
    <property type="component" value="Unassembled WGS sequence"/>
</dbReference>
<evidence type="ECO:0000313" key="10">
    <source>
        <dbReference type="Proteomes" id="UP000034195"/>
    </source>
</evidence>
<accession>A0A0F8EIC3</accession>
<organism evidence="2 12">
    <name type="scientific">Methanosarcina mazei</name>
    <name type="common">Methanosarcina frisia</name>
    <dbReference type="NCBI Taxonomy" id="2209"/>
    <lineage>
        <taxon>Archaea</taxon>
        <taxon>Methanobacteriati</taxon>
        <taxon>Methanobacteriota</taxon>
        <taxon>Stenosarchaea group</taxon>
        <taxon>Methanomicrobia</taxon>
        <taxon>Methanosarcinales</taxon>
        <taxon>Methanosarcinaceae</taxon>
        <taxon>Methanosarcina</taxon>
    </lineage>
</organism>
<evidence type="ECO:0000313" key="8">
    <source>
        <dbReference type="Proteomes" id="UP000033878"/>
    </source>
</evidence>
<dbReference type="AlphaFoldDB" id="A0A0F8EIC3"/>
<evidence type="ECO:0000313" key="1">
    <source>
        <dbReference type="EMBL" id="KKG34133.1"/>
    </source>
</evidence>
<evidence type="ECO:0000313" key="14">
    <source>
        <dbReference type="Proteomes" id="UP000034921"/>
    </source>
</evidence>
<evidence type="ECO:0000313" key="2">
    <source>
        <dbReference type="EMBL" id="KKG39506.1"/>
    </source>
</evidence>
<evidence type="ECO:0000313" key="3">
    <source>
        <dbReference type="EMBL" id="KKG42729.1"/>
    </source>
</evidence>
<reference evidence="8 9" key="1">
    <citation type="journal article" date="2015" name="ISME J.">
        <title>Genomic and phenotypic differentiation among Methanosarcina mazei populations from Columbia River sediment.</title>
        <authorList>
            <person name="Youngblut N.D."/>
            <person name="Wirth J.S."/>
            <person name="Henriksen J.R."/>
            <person name="Smith M."/>
            <person name="Simon H."/>
            <person name="Metcalf W.W."/>
            <person name="Whitaker R.J."/>
        </authorList>
    </citation>
    <scope>NUCLEOTIDE SEQUENCE [LARGE SCALE GENOMIC DNA]</scope>
    <source>
        <strain evidence="7 14">1.F.M.0.5</strain>
        <strain evidence="1 8">3.F.A.1A.3</strain>
        <strain evidence="2 12">3.F.A.2.12</strain>
        <strain evidence="4 13">3.F.A.2.3</strain>
        <strain evidence="3 9">3.F.A.2.5</strain>
        <strain evidence="6 10">3.F.A.2.6</strain>
        <strain evidence="5 11">3.F.A.2.7</strain>
    </source>
</reference>
<protein>
    <submittedName>
        <fullName evidence="2">Uncharacterized protein</fullName>
    </submittedName>
</protein>
<dbReference type="EMBL" id="JJPB01000029">
    <property type="protein sequence ID" value="KKG34133.1"/>
    <property type="molecule type" value="Genomic_DNA"/>
</dbReference>
<dbReference type="EMBL" id="JJPF01000077">
    <property type="protein sequence ID" value="KKG42729.1"/>
    <property type="molecule type" value="Genomic_DNA"/>
</dbReference>
<name>A0A0F8EIC3_METMZ</name>
<evidence type="ECO:0000313" key="13">
    <source>
        <dbReference type="Proteomes" id="UP000034667"/>
    </source>
</evidence>
<evidence type="ECO:0000313" key="4">
    <source>
        <dbReference type="EMBL" id="KKG43491.1"/>
    </source>
</evidence>
<sequence>MTDSKMYAKLKDTKIEIVDNGVLYPENAIKLFVNSPKNSTKDKLSPTVNNNLSRFSALFKLNIRTINIPGKIVRKINPKICLKKGMSKMTEMLIRINNNTNINQLLDSANFKDITTLFR</sequence>
<proteinExistence type="predicted"/>
<dbReference type="EMBL" id="JJPE01000095">
    <property type="protein sequence ID" value="KKG43491.1"/>
    <property type="molecule type" value="Genomic_DNA"/>
</dbReference>
<dbReference type="Proteomes" id="UP000033878">
    <property type="component" value="Unassembled WGS sequence"/>
</dbReference>
<dbReference type="Proteomes" id="UP000034667">
    <property type="component" value="Unassembled WGS sequence"/>
</dbReference>